<accession>A0A917CJT3</accession>
<dbReference type="EMBL" id="BMFO01000002">
    <property type="protein sequence ID" value="GGF88920.1"/>
    <property type="molecule type" value="Genomic_DNA"/>
</dbReference>
<proteinExistence type="predicted"/>
<gene>
    <name evidence="2" type="ORF">GCM10010960_08540</name>
</gene>
<feature type="signal peptide" evidence="1">
    <location>
        <begin position="1"/>
        <end position="24"/>
    </location>
</feature>
<reference evidence="2" key="1">
    <citation type="journal article" date="2014" name="Int. J. Syst. Evol. Microbiol.">
        <title>Complete genome sequence of Corynebacterium casei LMG S-19264T (=DSM 44701T), isolated from a smear-ripened cheese.</title>
        <authorList>
            <consortium name="US DOE Joint Genome Institute (JGI-PGF)"/>
            <person name="Walter F."/>
            <person name="Albersmeier A."/>
            <person name="Kalinowski J."/>
            <person name="Ruckert C."/>
        </authorList>
    </citation>
    <scope>NUCLEOTIDE SEQUENCE</scope>
    <source>
        <strain evidence="2">CGMCC 1.12726</strain>
    </source>
</reference>
<organism evidence="2 3">
    <name type="scientific">Arenimonas maotaiensis</name>
    <dbReference type="NCBI Taxonomy" id="1446479"/>
    <lineage>
        <taxon>Bacteria</taxon>
        <taxon>Pseudomonadati</taxon>
        <taxon>Pseudomonadota</taxon>
        <taxon>Gammaproteobacteria</taxon>
        <taxon>Lysobacterales</taxon>
        <taxon>Lysobacteraceae</taxon>
        <taxon>Arenimonas</taxon>
    </lineage>
</organism>
<dbReference type="RefSeq" id="WP_188448159.1">
    <property type="nucleotide sequence ID" value="NZ_BMFO01000002.1"/>
</dbReference>
<dbReference type="AlphaFoldDB" id="A0A917CJT3"/>
<keyword evidence="1" id="KW-0732">Signal</keyword>
<evidence type="ECO:0000256" key="1">
    <source>
        <dbReference type="SAM" id="SignalP"/>
    </source>
</evidence>
<sequence>MSIRIAAGTLLAAAFCFAPPSAHAVGPTNLEFSKQSIQCAYVMLLVAEVTEDADMKTASTSLAETLVKAAANSNDMNKDQLMGWQSDVEKEMQTGGADVIGQKVEGCQKFLQDKQDMIFLYSEV</sequence>
<evidence type="ECO:0000313" key="2">
    <source>
        <dbReference type="EMBL" id="GGF88920.1"/>
    </source>
</evidence>
<feature type="chain" id="PRO_5037402117" evidence="1">
    <location>
        <begin position="25"/>
        <end position="124"/>
    </location>
</feature>
<name>A0A917CJT3_9GAMM</name>
<comment type="caution">
    <text evidence="2">The sequence shown here is derived from an EMBL/GenBank/DDBJ whole genome shotgun (WGS) entry which is preliminary data.</text>
</comment>
<keyword evidence="3" id="KW-1185">Reference proteome</keyword>
<reference evidence="2" key="2">
    <citation type="submission" date="2020-09" db="EMBL/GenBank/DDBJ databases">
        <authorList>
            <person name="Sun Q."/>
            <person name="Zhou Y."/>
        </authorList>
    </citation>
    <scope>NUCLEOTIDE SEQUENCE</scope>
    <source>
        <strain evidence="2">CGMCC 1.12726</strain>
    </source>
</reference>
<dbReference type="Proteomes" id="UP000632858">
    <property type="component" value="Unassembled WGS sequence"/>
</dbReference>
<evidence type="ECO:0000313" key="3">
    <source>
        <dbReference type="Proteomes" id="UP000632858"/>
    </source>
</evidence>
<protein>
    <submittedName>
        <fullName evidence="2">Uncharacterized protein</fullName>
    </submittedName>
</protein>